<evidence type="ECO:0000313" key="4">
    <source>
        <dbReference type="EMBL" id="OUT23560.1"/>
    </source>
</evidence>
<reference evidence="4 6" key="3">
    <citation type="submission" date="2017-05" db="EMBL/GenBank/DDBJ databases">
        <title>The Genome Sequence of Candida krusei Ckrusei653.</title>
        <authorList>
            <person name="Cuomo C."/>
            <person name="Forche A."/>
            <person name="Young S."/>
            <person name="Abouelleil A."/>
            <person name="Cao P."/>
            <person name="Chapman S."/>
            <person name="Cusick C."/>
            <person name="Shea T."/>
            <person name="Nusbaum C."/>
            <person name="Birren B."/>
        </authorList>
    </citation>
    <scope>NUCLEOTIDE SEQUENCE [LARGE SCALE GENOMIC DNA]</scope>
    <source>
        <strain evidence="4 6">Ckrusei653</strain>
    </source>
</reference>
<reference evidence="5" key="1">
    <citation type="journal article" date="2014" name="Microb. Cell Fact.">
        <title>Exploiting Issatchenkia orientalis SD108 for succinic acid production.</title>
        <authorList>
            <person name="Xiao H."/>
            <person name="Shao Z."/>
            <person name="Jiang Y."/>
            <person name="Dole S."/>
            <person name="Zhao H."/>
        </authorList>
    </citation>
    <scope>NUCLEOTIDE SEQUENCE [LARGE SCALE GENOMIC DNA]</scope>
    <source>
        <strain evidence="5">SD108</strain>
    </source>
</reference>
<dbReference type="EMBL" id="JQFK01000063">
    <property type="protein sequence ID" value="KGK36570.1"/>
    <property type="molecule type" value="Genomic_DNA"/>
</dbReference>
<protein>
    <recommendedName>
        <fullName evidence="8">Autophagy-related protein 25</fullName>
    </recommendedName>
</protein>
<evidence type="ECO:0008006" key="8">
    <source>
        <dbReference type="Google" id="ProtNLM"/>
    </source>
</evidence>
<keyword evidence="7" id="KW-1185">Reference proteome</keyword>
<evidence type="ECO:0000256" key="1">
    <source>
        <dbReference type="SAM" id="Coils"/>
    </source>
</evidence>
<sequence length="345" mass="40754">MEEPSNSENLINVKSSLTDSQMKSMATRISIINRKLDAKGYSEIQPFTEKKFENATDIYERESQLVGIVDQLLRENEVLREINEGSERQSKNNARLVNRYEELAGKSEFLALKNERKAKELEIENLKLRYTINDLEERKKGVELKIRDIRNGWEAYKSQVDREKRRSEFEKEELLARIKRRRCLPNQNTMRNLNDSMTENKFTSTELVKRLLTEKEKLKTKVLEMYGFIKNLYQCLEGLKASDGECPIAQTFLVGKEKLDELNYDYNSKALIELDKNFFQVLLEIKQEPFGSNDTFRSKTVGAQKQREVDSLRKQLAELQENYDKVVNTMAEWKKWREKERHIEK</sequence>
<accession>A0A099NVC4</accession>
<dbReference type="HOGENOM" id="CLU_804261_0_0_1"/>
<name>A0A099NVC4_PICKU</name>
<gene>
    <name evidence="2" type="ORF">C5L36_0A06820</name>
    <name evidence="4" type="ORF">CAS74_001883</name>
    <name evidence="3" type="ORF">JL09_g4287</name>
</gene>
<dbReference type="Proteomes" id="UP000249293">
    <property type="component" value="Chromosome 1"/>
</dbReference>
<proteinExistence type="predicted"/>
<dbReference type="Proteomes" id="UP000195871">
    <property type="component" value="Unassembled WGS sequence"/>
</dbReference>
<dbReference type="eggNOG" id="ENOG502T0E0">
    <property type="taxonomic scope" value="Eukaryota"/>
</dbReference>
<feature type="coiled-coil region" evidence="1">
    <location>
        <begin position="69"/>
        <end position="152"/>
    </location>
</feature>
<reference evidence="2 7" key="4">
    <citation type="submission" date="2018-06" db="EMBL/GenBank/DDBJ databases">
        <title>Population genomics shows no distinction between pathogenic Candida krusei and environmental Pichia kudriavzevii: One species, four names.</title>
        <authorList>
            <person name="Douglass A.P."/>
            <person name="Offei B."/>
            <person name="Braun-Galleani S."/>
            <person name="Coughlan A.Y."/>
            <person name="Martos A."/>
            <person name="Ortiz-Merino R.A."/>
            <person name="Byrne K.P."/>
            <person name="Wolfe K.H."/>
        </authorList>
    </citation>
    <scope>NUCLEOTIDE SEQUENCE [LARGE SCALE GENOMIC DNA]</scope>
    <source>
        <strain evidence="2 7">CBS573</strain>
    </source>
</reference>
<dbReference type="KEGG" id="pkz:C5L36_0A06820"/>
<evidence type="ECO:0000313" key="6">
    <source>
        <dbReference type="Proteomes" id="UP000195871"/>
    </source>
</evidence>
<dbReference type="AlphaFoldDB" id="A0A099NVC4"/>
<dbReference type="GeneID" id="40381788"/>
<dbReference type="OrthoDB" id="312015at2759"/>
<dbReference type="Proteomes" id="UP000029867">
    <property type="component" value="Unassembled WGS sequence"/>
</dbReference>
<evidence type="ECO:0000313" key="5">
    <source>
        <dbReference type="Proteomes" id="UP000029867"/>
    </source>
</evidence>
<dbReference type="EMBL" id="NHMM01000002">
    <property type="protein sequence ID" value="OUT23560.1"/>
    <property type="molecule type" value="Genomic_DNA"/>
</dbReference>
<evidence type="ECO:0000313" key="3">
    <source>
        <dbReference type="EMBL" id="KGK36570.1"/>
    </source>
</evidence>
<dbReference type="VEuPathDB" id="FungiDB:C5L36_0A06820"/>
<keyword evidence="1" id="KW-0175">Coiled coil</keyword>
<organism evidence="3 5">
    <name type="scientific">Pichia kudriavzevii</name>
    <name type="common">Yeast</name>
    <name type="synonym">Issatchenkia orientalis</name>
    <dbReference type="NCBI Taxonomy" id="4909"/>
    <lineage>
        <taxon>Eukaryota</taxon>
        <taxon>Fungi</taxon>
        <taxon>Dikarya</taxon>
        <taxon>Ascomycota</taxon>
        <taxon>Saccharomycotina</taxon>
        <taxon>Pichiomycetes</taxon>
        <taxon>Pichiales</taxon>
        <taxon>Pichiaceae</taxon>
        <taxon>Pichia</taxon>
    </lineage>
</organism>
<reference evidence="3" key="2">
    <citation type="submission" date="2014-08" db="EMBL/GenBank/DDBJ databases">
        <title>Exploiting Issatchenkia orientalis SD108 for Succinic Acid Production.</title>
        <authorList>
            <person name="Xiao H."/>
            <person name="Shao Z."/>
            <person name="Jiang Y."/>
            <person name="Dole S."/>
            <person name="Zhao H."/>
        </authorList>
    </citation>
    <scope>NUCLEOTIDE SEQUENCE [LARGE SCALE GENOMIC DNA]</scope>
    <source>
        <strain evidence="3">SD108</strain>
    </source>
</reference>
<dbReference type="EMBL" id="CP028773">
    <property type="protein sequence ID" value="AWU74078.1"/>
    <property type="molecule type" value="Genomic_DNA"/>
</dbReference>
<dbReference type="RefSeq" id="XP_029319555.1">
    <property type="nucleotide sequence ID" value="XM_029463695.1"/>
</dbReference>
<evidence type="ECO:0000313" key="7">
    <source>
        <dbReference type="Proteomes" id="UP000249293"/>
    </source>
</evidence>
<feature type="coiled-coil region" evidence="1">
    <location>
        <begin position="302"/>
        <end position="329"/>
    </location>
</feature>
<evidence type="ECO:0000313" key="2">
    <source>
        <dbReference type="EMBL" id="AWU74078.1"/>
    </source>
</evidence>